<feature type="transmembrane region" description="Helical" evidence="1">
    <location>
        <begin position="298"/>
        <end position="316"/>
    </location>
</feature>
<dbReference type="OMA" id="QEHEMIP"/>
<organism evidence="5 6">
    <name type="scientific">Polarella glacialis</name>
    <name type="common">Dinoflagellate</name>
    <dbReference type="NCBI Taxonomy" id="89957"/>
    <lineage>
        <taxon>Eukaryota</taxon>
        <taxon>Sar</taxon>
        <taxon>Alveolata</taxon>
        <taxon>Dinophyceae</taxon>
        <taxon>Suessiales</taxon>
        <taxon>Suessiaceae</taxon>
        <taxon>Polarella</taxon>
    </lineage>
</organism>
<feature type="transmembrane region" description="Helical" evidence="1">
    <location>
        <begin position="27"/>
        <end position="49"/>
    </location>
</feature>
<reference evidence="5" key="1">
    <citation type="submission" date="2021-02" db="EMBL/GenBank/DDBJ databases">
        <authorList>
            <person name="Dougan E. K."/>
            <person name="Rhodes N."/>
            <person name="Thang M."/>
            <person name="Chan C."/>
        </authorList>
    </citation>
    <scope>NUCLEOTIDE SEQUENCE</scope>
</reference>
<dbReference type="PANTHER" id="PTHR33741">
    <property type="entry name" value="TRANSMEMBRANE PROTEIN DDB_G0269096-RELATED"/>
    <property type="match status" value="1"/>
</dbReference>
<gene>
    <name evidence="3" type="ORF">PGLA1383_LOCUS33655</name>
    <name evidence="4" type="ORF">PGLA2088_LOCUS18093</name>
    <name evidence="5" type="ORF">PGLA2088_LOCUS37351</name>
</gene>
<dbReference type="EMBL" id="CAJNNW010024448">
    <property type="protein sequence ID" value="CAE8672482.1"/>
    <property type="molecule type" value="Genomic_DNA"/>
</dbReference>
<sequence>MAVGPYFQKYAGAGAAGLPVPSWSHTAWSFLGAFTGMACIGLLDAYIVVPMAHLKLLVAAFGAMAVLLFSAIKVPVSQPFNTIAGNTLGALVGVSVVTVLQAAGLDDWFWLSGALSVSLTIALQELTYCVHPPGGATALIFALVVPIQQEHWMYVFAPAMLGSVVMVCVSLVINNLASDRSYPQFWSPVKKVQEHEMIPMLKVEEANEESGHEDEPSLLMVYLSKFAGAGGDPAPKPKLVETLFSFLGSFAGMSVLGLLDTYVLAPRFNLKVEVAAFGAMSVLIFSTSKAPLAQPSNAIIGNSIGGAVGFFVVSIMSSFGLQGMIWTSAALSVALTIAVQERANSVHPPGGATALLYTITPALQTMGAKFIFAPAFLGAVIMVVMGTLMNNLSPDRTYPQRWTLDDSKPVKS</sequence>
<evidence type="ECO:0000313" key="4">
    <source>
        <dbReference type="EMBL" id="CAE8672482.1"/>
    </source>
</evidence>
<feature type="transmembrane region" description="Helical" evidence="1">
    <location>
        <begin position="370"/>
        <end position="392"/>
    </location>
</feature>
<evidence type="ECO:0000313" key="3">
    <source>
        <dbReference type="EMBL" id="CAE8615948.1"/>
    </source>
</evidence>
<dbReference type="EMBL" id="CAJNNW010032450">
    <property type="protein sequence ID" value="CAE8713121.1"/>
    <property type="molecule type" value="Genomic_DNA"/>
</dbReference>
<protein>
    <recommendedName>
        <fullName evidence="2">HPP transmembrane region domain-containing protein</fullName>
    </recommendedName>
</protein>
<dbReference type="Proteomes" id="UP000654075">
    <property type="component" value="Unassembled WGS sequence"/>
</dbReference>
<dbReference type="AlphaFoldDB" id="A0A813KQ70"/>
<keyword evidence="1" id="KW-0812">Transmembrane</keyword>
<dbReference type="Pfam" id="PF04982">
    <property type="entry name" value="TM_HPP"/>
    <property type="match status" value="2"/>
</dbReference>
<keyword evidence="1" id="KW-1133">Transmembrane helix</keyword>
<dbReference type="InterPro" id="IPR058581">
    <property type="entry name" value="TM_HPP"/>
</dbReference>
<keyword evidence="1" id="KW-0472">Membrane</keyword>
<proteinExistence type="predicted"/>
<evidence type="ECO:0000259" key="2">
    <source>
        <dbReference type="Pfam" id="PF04982"/>
    </source>
</evidence>
<feature type="transmembrane region" description="Helical" evidence="1">
    <location>
        <begin position="82"/>
        <end position="100"/>
    </location>
</feature>
<feature type="transmembrane region" description="Helical" evidence="1">
    <location>
        <begin position="272"/>
        <end position="292"/>
    </location>
</feature>
<accession>A0A813KQ70</accession>
<feature type="transmembrane region" description="Helical" evidence="1">
    <location>
        <begin position="243"/>
        <end position="265"/>
    </location>
</feature>
<feature type="transmembrane region" description="Helical" evidence="1">
    <location>
        <begin position="130"/>
        <end position="147"/>
    </location>
</feature>
<name>A0A813KQ70_POLGL</name>
<feature type="transmembrane region" description="Helical" evidence="1">
    <location>
        <begin position="56"/>
        <end position="76"/>
    </location>
</feature>
<dbReference type="EMBL" id="CAJNNV010025756">
    <property type="protein sequence ID" value="CAE8615948.1"/>
    <property type="molecule type" value="Genomic_DNA"/>
</dbReference>
<dbReference type="InterPro" id="IPR007065">
    <property type="entry name" value="HPP"/>
</dbReference>
<feature type="domain" description="HPP transmembrane region" evidence="2">
    <location>
        <begin position="20"/>
        <end position="183"/>
    </location>
</feature>
<feature type="transmembrane region" description="Helical" evidence="1">
    <location>
        <begin position="154"/>
        <end position="173"/>
    </location>
</feature>
<comment type="caution">
    <text evidence="5">The sequence shown here is derived from an EMBL/GenBank/DDBJ whole genome shotgun (WGS) entry which is preliminary data.</text>
</comment>
<dbReference type="OrthoDB" id="2016548at2759"/>
<evidence type="ECO:0000313" key="7">
    <source>
        <dbReference type="Proteomes" id="UP000654075"/>
    </source>
</evidence>
<evidence type="ECO:0000256" key="1">
    <source>
        <dbReference type="SAM" id="Phobius"/>
    </source>
</evidence>
<dbReference type="PANTHER" id="PTHR33741:SF5">
    <property type="entry name" value="TRANSMEMBRANE PROTEIN DDB_G0269096-RELATED"/>
    <property type="match status" value="1"/>
</dbReference>
<feature type="domain" description="HPP transmembrane region" evidence="2">
    <location>
        <begin position="235"/>
        <end position="399"/>
    </location>
</feature>
<evidence type="ECO:0000313" key="5">
    <source>
        <dbReference type="EMBL" id="CAE8713121.1"/>
    </source>
</evidence>
<keyword evidence="7" id="KW-1185">Reference proteome</keyword>
<evidence type="ECO:0000313" key="6">
    <source>
        <dbReference type="Proteomes" id="UP000626109"/>
    </source>
</evidence>
<dbReference type="Proteomes" id="UP000626109">
    <property type="component" value="Unassembled WGS sequence"/>
</dbReference>